<dbReference type="InterPro" id="IPR038269">
    <property type="entry name" value="SCAN_sf"/>
</dbReference>
<feature type="domain" description="SCAN box" evidence="2">
    <location>
        <begin position="90"/>
        <end position="169"/>
    </location>
</feature>
<dbReference type="Proteomes" id="UP001591681">
    <property type="component" value="Unassembled WGS sequence"/>
</dbReference>
<reference evidence="3 4" key="1">
    <citation type="submission" date="2024-09" db="EMBL/GenBank/DDBJ databases">
        <title>A chromosome-level genome assembly of Gray's grenadier anchovy, Coilia grayii.</title>
        <authorList>
            <person name="Fu Z."/>
        </authorList>
    </citation>
    <scope>NUCLEOTIDE SEQUENCE [LARGE SCALE GENOMIC DNA]</scope>
    <source>
        <strain evidence="3">G4</strain>
        <tissue evidence="3">Muscle</tissue>
    </source>
</reference>
<evidence type="ECO:0000313" key="4">
    <source>
        <dbReference type="Proteomes" id="UP001591681"/>
    </source>
</evidence>
<dbReference type="SMART" id="SM00431">
    <property type="entry name" value="SCAN"/>
    <property type="match status" value="1"/>
</dbReference>
<gene>
    <name evidence="3" type="ORF">ACEWY4_014028</name>
</gene>
<evidence type="ECO:0000313" key="3">
    <source>
        <dbReference type="EMBL" id="KAL2089340.1"/>
    </source>
</evidence>
<dbReference type="SUPFAM" id="SSF47353">
    <property type="entry name" value="Retrovirus capsid dimerization domain-like"/>
    <property type="match status" value="1"/>
</dbReference>
<accession>A0ABD1JR44</accession>
<dbReference type="PROSITE" id="PS50804">
    <property type="entry name" value="SCAN_BOX"/>
    <property type="match status" value="1"/>
</dbReference>
<evidence type="ECO:0000259" key="2">
    <source>
        <dbReference type="PROSITE" id="PS50804"/>
    </source>
</evidence>
<dbReference type="Pfam" id="PF02023">
    <property type="entry name" value="SCAN"/>
    <property type="match status" value="1"/>
</dbReference>
<dbReference type="PANTHER" id="PTHR46888">
    <property type="entry name" value="ZINC KNUCKLE DOMAINCONTAINING PROTEIN-RELATED"/>
    <property type="match status" value="1"/>
</dbReference>
<evidence type="ECO:0000256" key="1">
    <source>
        <dbReference type="SAM" id="MobiDB-lite"/>
    </source>
</evidence>
<organism evidence="3 4">
    <name type="scientific">Coilia grayii</name>
    <name type="common">Gray's grenadier anchovy</name>
    <dbReference type="NCBI Taxonomy" id="363190"/>
    <lineage>
        <taxon>Eukaryota</taxon>
        <taxon>Metazoa</taxon>
        <taxon>Chordata</taxon>
        <taxon>Craniata</taxon>
        <taxon>Vertebrata</taxon>
        <taxon>Euteleostomi</taxon>
        <taxon>Actinopterygii</taxon>
        <taxon>Neopterygii</taxon>
        <taxon>Teleostei</taxon>
        <taxon>Clupei</taxon>
        <taxon>Clupeiformes</taxon>
        <taxon>Clupeoidei</taxon>
        <taxon>Engraulidae</taxon>
        <taxon>Coilinae</taxon>
        <taxon>Coilia</taxon>
    </lineage>
</organism>
<feature type="compositionally biased region" description="Basic and acidic residues" evidence="1">
    <location>
        <begin position="1"/>
        <end position="12"/>
    </location>
</feature>
<keyword evidence="4" id="KW-1185">Reference proteome</keyword>
<dbReference type="Gene3D" id="1.10.4020.10">
    <property type="entry name" value="DNA breaking-rejoining enzymes"/>
    <property type="match status" value="1"/>
</dbReference>
<protein>
    <recommendedName>
        <fullName evidence="2">SCAN box domain-containing protein</fullName>
    </recommendedName>
</protein>
<name>A0ABD1JR44_9TELE</name>
<dbReference type="EMBL" id="JBHFQA010000012">
    <property type="protein sequence ID" value="KAL2089340.1"/>
    <property type="molecule type" value="Genomic_DNA"/>
</dbReference>
<dbReference type="PANTHER" id="PTHR46888:SF1">
    <property type="entry name" value="RIBONUCLEASE H"/>
    <property type="match status" value="1"/>
</dbReference>
<feature type="compositionally biased region" description="Polar residues" evidence="1">
    <location>
        <begin position="13"/>
        <end position="28"/>
    </location>
</feature>
<sequence>MNQLREDLEEGQRTASDGGQRQAEQGDNQRSDDEEPQHPAGGPPALEDQPAAPHRARAAYVAMDIEEAMDYDRVKEAILMKYEINKEIYRERFREPDIRLGETPKERYHRLKDLYKKWIKGQLRSGKTVEKVGEKIILEQYLRSLAPAVHIWVKEHNPATGQQAAEWVEAFLSARRGPKTFRFQRVSRPAAGEHRLHILGHPHHSQTHLLEAPLYVISAARLDILPETALLE</sequence>
<dbReference type="InterPro" id="IPR003309">
    <property type="entry name" value="SCAN_dom"/>
</dbReference>
<feature type="region of interest" description="Disordered" evidence="1">
    <location>
        <begin position="1"/>
        <end position="55"/>
    </location>
</feature>
<proteinExistence type="predicted"/>
<comment type="caution">
    <text evidence="3">The sequence shown here is derived from an EMBL/GenBank/DDBJ whole genome shotgun (WGS) entry which is preliminary data.</text>
</comment>
<dbReference type="AlphaFoldDB" id="A0ABD1JR44"/>